<evidence type="ECO:0000313" key="3">
    <source>
        <dbReference type="EMBL" id="BBO75138.1"/>
    </source>
</evidence>
<feature type="region of interest" description="Disordered" evidence="1">
    <location>
        <begin position="1"/>
        <end position="32"/>
    </location>
</feature>
<dbReference type="RefSeq" id="WP_155304086.1">
    <property type="nucleotide sequence ID" value="NZ_AP021875.1"/>
</dbReference>
<feature type="compositionally biased region" description="Basic residues" evidence="1">
    <location>
        <begin position="23"/>
        <end position="32"/>
    </location>
</feature>
<evidence type="ECO:0000313" key="4">
    <source>
        <dbReference type="Proteomes" id="UP000427769"/>
    </source>
</evidence>
<keyword evidence="4" id="KW-1185">Reference proteome</keyword>
<sequence length="119" mass="13652">MAGAVKRAARPMSRRVDTSASRSKNRRVRKPQKAMTGVWIALMALFFLQGLFYVWCRVQCVNVGYAIEQEKNRHETLLKVRSTLNIELARLKSPERIETIARTRLGLVMPDAQRTVKLP</sequence>
<dbReference type="AlphaFoldDB" id="A0A5K7Z2G6"/>
<protein>
    <recommendedName>
        <fullName evidence="5">Cell division protein FtsL</fullName>
    </recommendedName>
</protein>
<proteinExistence type="predicted"/>
<reference evidence="3 4" key="1">
    <citation type="submission" date="2019-11" db="EMBL/GenBank/DDBJ databases">
        <title>Comparative genomics of hydrocarbon-degrading Desulfosarcina strains.</title>
        <authorList>
            <person name="Watanabe M."/>
            <person name="Kojima H."/>
            <person name="Fukui M."/>
        </authorList>
    </citation>
    <scope>NUCLEOTIDE SEQUENCE [LARGE SCALE GENOMIC DNA]</scope>
    <source>
        <strain evidence="3 4">PP31</strain>
    </source>
</reference>
<evidence type="ECO:0000256" key="1">
    <source>
        <dbReference type="SAM" id="MobiDB-lite"/>
    </source>
</evidence>
<evidence type="ECO:0000256" key="2">
    <source>
        <dbReference type="SAM" id="Phobius"/>
    </source>
</evidence>
<gene>
    <name evidence="3" type="ORF">DSCW_25550</name>
</gene>
<keyword evidence="2" id="KW-1133">Transmembrane helix</keyword>
<organism evidence="3 4">
    <name type="scientific">Desulfosarcina widdelii</name>
    <dbReference type="NCBI Taxonomy" id="947919"/>
    <lineage>
        <taxon>Bacteria</taxon>
        <taxon>Pseudomonadati</taxon>
        <taxon>Thermodesulfobacteriota</taxon>
        <taxon>Desulfobacteria</taxon>
        <taxon>Desulfobacterales</taxon>
        <taxon>Desulfosarcinaceae</taxon>
        <taxon>Desulfosarcina</taxon>
    </lineage>
</organism>
<dbReference type="EMBL" id="AP021875">
    <property type="protein sequence ID" value="BBO75138.1"/>
    <property type="molecule type" value="Genomic_DNA"/>
</dbReference>
<keyword evidence="2" id="KW-0472">Membrane</keyword>
<accession>A0A5K7Z2G6</accession>
<name>A0A5K7Z2G6_9BACT</name>
<evidence type="ECO:0008006" key="5">
    <source>
        <dbReference type="Google" id="ProtNLM"/>
    </source>
</evidence>
<feature type="transmembrane region" description="Helical" evidence="2">
    <location>
        <begin position="34"/>
        <end position="55"/>
    </location>
</feature>
<keyword evidence="2" id="KW-0812">Transmembrane</keyword>
<dbReference type="Proteomes" id="UP000427769">
    <property type="component" value="Chromosome"/>
</dbReference>
<dbReference type="KEGG" id="dwd:DSCW_25550"/>
<dbReference type="OrthoDB" id="5421767at2"/>